<dbReference type="Gene3D" id="1.10.3720.10">
    <property type="entry name" value="MetI-like"/>
    <property type="match status" value="1"/>
</dbReference>
<comment type="similarity">
    <text evidence="5">Belongs to the binding-protein-dependent transport system permease family.</text>
</comment>
<accession>F2L1H4</accession>
<evidence type="ECO:0000256" key="1">
    <source>
        <dbReference type="ARBA" id="ARBA00004141"/>
    </source>
</evidence>
<evidence type="ECO:0000256" key="5">
    <source>
        <dbReference type="RuleBase" id="RU363032"/>
    </source>
</evidence>
<sequence>MNWKYLARRIGIAISTIFFVLLLTYILFEYSPLKPIDYLLNQLGLVPTQGGGLVASRGSLLSGTLSQQQYEQIVAYLETFLPHGNPVINVLKYIYNILRGNWGISLIYIEPVTLLIGSALPWTLFVVATANILNFFIGVYLGQLMAYNRGKKLDQVLTQFITVKRAIPVYIYAALFLMFFGFYLRIVPTSGAYGVNVTPGLNLPFILSVLHHAAMPIFTLFFATFGGWALAMRGNVISQLGEDYVTYAEARGLPSSYIRSRYVGRNAILPLYTSLIISIGFSFAGSVFVEQTFAYPGVGSLYVSSLTNSDWLLAMGILFIIVVAIAVGMIVADLTYSLIDPRVRVG</sequence>
<dbReference type="STRING" id="999630.TUZN_0144"/>
<dbReference type="CDD" id="cd06261">
    <property type="entry name" value="TM_PBP2"/>
    <property type="match status" value="1"/>
</dbReference>
<evidence type="ECO:0000256" key="3">
    <source>
        <dbReference type="ARBA" id="ARBA00022989"/>
    </source>
</evidence>
<dbReference type="Proteomes" id="UP000008138">
    <property type="component" value="Chromosome"/>
</dbReference>
<dbReference type="OrthoDB" id="44105at2157"/>
<evidence type="ECO:0000256" key="4">
    <source>
        <dbReference type="ARBA" id="ARBA00023136"/>
    </source>
</evidence>
<feature type="transmembrane region" description="Helical" evidence="5">
    <location>
        <begin position="122"/>
        <end position="146"/>
    </location>
</feature>
<dbReference type="GO" id="GO:0055085">
    <property type="term" value="P:transmembrane transport"/>
    <property type="evidence" value="ECO:0007669"/>
    <property type="project" value="InterPro"/>
</dbReference>
<name>F2L1H4_THEU7</name>
<dbReference type="PANTHER" id="PTHR43376">
    <property type="entry name" value="OLIGOPEPTIDE TRANSPORT SYSTEM PERMEASE PROTEIN"/>
    <property type="match status" value="1"/>
</dbReference>
<dbReference type="RefSeq" id="WP_013678980.1">
    <property type="nucleotide sequence ID" value="NC_015315.1"/>
</dbReference>
<feature type="transmembrane region" description="Helical" evidence="5">
    <location>
        <begin position="311"/>
        <end position="332"/>
    </location>
</feature>
<reference key="2">
    <citation type="submission" date="2011-03" db="EMBL/GenBank/DDBJ databases">
        <title>Complete genome sequence of the thermoacidophilic crenarchaeon Thermoproteus uzoniensis 768-20.</title>
        <authorList>
            <person name="Mardanov A.V."/>
            <person name="Gumerov V.M."/>
            <person name="Beletsky A.V."/>
            <person name="Prokofeva M.I."/>
            <person name="Bonch-Osmolovskaya E.A."/>
            <person name="Ravin N.V."/>
            <person name="Skryabin K.G."/>
        </authorList>
    </citation>
    <scope>NUCLEOTIDE SEQUENCE</scope>
    <source>
        <strain>768-20</strain>
    </source>
</reference>
<dbReference type="InterPro" id="IPR035906">
    <property type="entry name" value="MetI-like_sf"/>
</dbReference>
<feature type="transmembrane region" description="Helical" evidence="5">
    <location>
        <begin position="12"/>
        <end position="28"/>
    </location>
</feature>
<keyword evidence="4 5" id="KW-0472">Membrane</keyword>
<keyword evidence="5" id="KW-0813">Transport</keyword>
<dbReference type="GeneID" id="10359693"/>
<reference evidence="7 8" key="1">
    <citation type="journal article" date="2011" name="J. Bacteriol.">
        <title>Complete genome sequence of the thermoacidophilic crenarchaeon Thermoproteus uzoniensis 768-20.</title>
        <authorList>
            <person name="Mardanov A.V."/>
            <person name="Gumerov V.M."/>
            <person name="Beletsky A.V."/>
            <person name="Prokofeva M.I."/>
            <person name="Bonch-Osmolovskaya E.A."/>
            <person name="Ravin N.V."/>
            <person name="Skryabin K.G."/>
        </authorList>
    </citation>
    <scope>NUCLEOTIDE SEQUENCE [LARGE SCALE GENOMIC DNA]</scope>
    <source>
        <strain evidence="7 8">768-20</strain>
    </source>
</reference>
<dbReference type="EMBL" id="CP002590">
    <property type="protein sequence ID" value="AEA11644.1"/>
    <property type="molecule type" value="Genomic_DNA"/>
</dbReference>
<dbReference type="AlphaFoldDB" id="F2L1H4"/>
<dbReference type="SUPFAM" id="SSF161098">
    <property type="entry name" value="MetI-like"/>
    <property type="match status" value="1"/>
</dbReference>
<dbReference type="HOGENOM" id="CLU_036879_1_0_2"/>
<evidence type="ECO:0000259" key="6">
    <source>
        <dbReference type="PROSITE" id="PS50928"/>
    </source>
</evidence>
<feature type="domain" description="ABC transmembrane type-1" evidence="6">
    <location>
        <begin position="120"/>
        <end position="331"/>
    </location>
</feature>
<dbReference type="PANTHER" id="PTHR43376:SF1">
    <property type="entry name" value="OLIGOPEPTIDE TRANSPORT SYSTEM PERMEASE PROTEIN"/>
    <property type="match status" value="1"/>
</dbReference>
<comment type="subcellular location">
    <subcellularLocation>
        <location evidence="5">Cell membrane</location>
        <topology evidence="5">Multi-pass membrane protein</topology>
    </subcellularLocation>
    <subcellularLocation>
        <location evidence="1">Membrane</location>
        <topology evidence="1">Multi-pass membrane protein</topology>
    </subcellularLocation>
</comment>
<gene>
    <name evidence="7" type="ordered locus">TUZN_0144</name>
</gene>
<feature type="transmembrane region" description="Helical" evidence="5">
    <location>
        <begin position="206"/>
        <end position="231"/>
    </location>
</feature>
<feature type="transmembrane region" description="Helical" evidence="5">
    <location>
        <begin position="269"/>
        <end position="289"/>
    </location>
</feature>
<dbReference type="Pfam" id="PF00528">
    <property type="entry name" value="BPD_transp_1"/>
    <property type="match status" value="1"/>
</dbReference>
<evidence type="ECO:0000313" key="8">
    <source>
        <dbReference type="Proteomes" id="UP000008138"/>
    </source>
</evidence>
<evidence type="ECO:0000313" key="7">
    <source>
        <dbReference type="EMBL" id="AEA11644.1"/>
    </source>
</evidence>
<dbReference type="KEGG" id="tuz:TUZN_0144"/>
<dbReference type="InterPro" id="IPR000515">
    <property type="entry name" value="MetI-like"/>
</dbReference>
<dbReference type="PROSITE" id="PS50928">
    <property type="entry name" value="ABC_TM1"/>
    <property type="match status" value="1"/>
</dbReference>
<keyword evidence="3 5" id="KW-1133">Transmembrane helix</keyword>
<dbReference type="eggNOG" id="arCOG00751">
    <property type="taxonomic scope" value="Archaea"/>
</dbReference>
<evidence type="ECO:0000256" key="2">
    <source>
        <dbReference type="ARBA" id="ARBA00022692"/>
    </source>
</evidence>
<keyword evidence="2 5" id="KW-0812">Transmembrane</keyword>
<proteinExistence type="inferred from homology"/>
<organism evidence="7 8">
    <name type="scientific">Thermoproteus uzoniensis (strain 768-20)</name>
    <dbReference type="NCBI Taxonomy" id="999630"/>
    <lineage>
        <taxon>Archaea</taxon>
        <taxon>Thermoproteota</taxon>
        <taxon>Thermoprotei</taxon>
        <taxon>Thermoproteales</taxon>
        <taxon>Thermoproteaceae</taxon>
        <taxon>Thermoproteus</taxon>
    </lineage>
</organism>
<protein>
    <submittedName>
        <fullName evidence="7">Binding-protein-dependent transport systems inner membrane component</fullName>
    </submittedName>
</protein>
<keyword evidence="8" id="KW-1185">Reference proteome</keyword>
<feature type="transmembrane region" description="Helical" evidence="5">
    <location>
        <begin position="167"/>
        <end position="186"/>
    </location>
</feature>
<dbReference type="GO" id="GO:0005886">
    <property type="term" value="C:plasma membrane"/>
    <property type="evidence" value="ECO:0007669"/>
    <property type="project" value="UniProtKB-SubCell"/>
</dbReference>